<feature type="active site" description="Proton acceptor; specific for D-alanine" evidence="5">
    <location>
        <position position="41"/>
    </location>
</feature>
<accession>A0A4R3MVM1</accession>
<dbReference type="SUPFAM" id="SSF50621">
    <property type="entry name" value="Alanine racemase C-terminal domain-like"/>
    <property type="match status" value="1"/>
</dbReference>
<gene>
    <name evidence="9" type="ORF">EDD68_11468</name>
</gene>
<dbReference type="InterPro" id="IPR029066">
    <property type="entry name" value="PLP-binding_barrel"/>
</dbReference>
<organism evidence="9 10">
    <name type="scientific">Melghiribacillus thermohalophilus</name>
    <dbReference type="NCBI Taxonomy" id="1324956"/>
    <lineage>
        <taxon>Bacteria</taxon>
        <taxon>Bacillati</taxon>
        <taxon>Bacillota</taxon>
        <taxon>Bacilli</taxon>
        <taxon>Bacillales</taxon>
        <taxon>Bacillaceae</taxon>
        <taxon>Melghiribacillus</taxon>
    </lineage>
</organism>
<dbReference type="FunFam" id="2.40.37.10:FF:000006">
    <property type="entry name" value="Alanine racemase"/>
    <property type="match status" value="1"/>
</dbReference>
<dbReference type="Gene3D" id="3.20.20.10">
    <property type="entry name" value="Alanine racemase"/>
    <property type="match status" value="1"/>
</dbReference>
<dbReference type="GO" id="GO:0030170">
    <property type="term" value="F:pyridoxal phosphate binding"/>
    <property type="evidence" value="ECO:0007669"/>
    <property type="project" value="UniProtKB-UniRule"/>
</dbReference>
<dbReference type="NCBIfam" id="TIGR00492">
    <property type="entry name" value="alr"/>
    <property type="match status" value="1"/>
</dbReference>
<dbReference type="InterPro" id="IPR000821">
    <property type="entry name" value="Ala_racemase"/>
</dbReference>
<comment type="cofactor">
    <cofactor evidence="2 5 6">
        <name>pyridoxal 5'-phosphate</name>
        <dbReference type="ChEBI" id="CHEBI:597326"/>
    </cofactor>
</comment>
<protein>
    <recommendedName>
        <fullName evidence="5">Alanine racemase</fullName>
        <ecNumber evidence="5">5.1.1.1</ecNumber>
    </recommendedName>
</protein>
<evidence type="ECO:0000313" key="9">
    <source>
        <dbReference type="EMBL" id="TCT20384.1"/>
    </source>
</evidence>
<keyword evidence="4 5" id="KW-0413">Isomerase</keyword>
<dbReference type="Proteomes" id="UP000294650">
    <property type="component" value="Unassembled WGS sequence"/>
</dbReference>
<dbReference type="EC" id="5.1.1.1" evidence="5"/>
<dbReference type="PANTHER" id="PTHR30511">
    <property type="entry name" value="ALANINE RACEMASE"/>
    <property type="match status" value="1"/>
</dbReference>
<dbReference type="InterPro" id="IPR009006">
    <property type="entry name" value="Ala_racemase/Decarboxylase_C"/>
</dbReference>
<dbReference type="GO" id="GO:0008784">
    <property type="term" value="F:alanine racemase activity"/>
    <property type="evidence" value="ECO:0007669"/>
    <property type="project" value="UniProtKB-UniRule"/>
</dbReference>
<proteinExistence type="inferred from homology"/>
<dbReference type="FunFam" id="3.20.20.10:FF:000002">
    <property type="entry name" value="Alanine racemase"/>
    <property type="match status" value="1"/>
</dbReference>
<dbReference type="CDD" id="cd00430">
    <property type="entry name" value="PLPDE_III_AR"/>
    <property type="match status" value="1"/>
</dbReference>
<keyword evidence="10" id="KW-1185">Reference proteome</keyword>
<dbReference type="EMBL" id="SMAN01000014">
    <property type="protein sequence ID" value="TCT20384.1"/>
    <property type="molecule type" value="Genomic_DNA"/>
</dbReference>
<evidence type="ECO:0000256" key="6">
    <source>
        <dbReference type="PIRSR" id="PIRSR600821-50"/>
    </source>
</evidence>
<dbReference type="HAMAP" id="MF_01201">
    <property type="entry name" value="Ala_racemase"/>
    <property type="match status" value="1"/>
</dbReference>
<dbReference type="UniPathway" id="UPA00042">
    <property type="reaction ID" value="UER00497"/>
</dbReference>
<dbReference type="PRINTS" id="PR00992">
    <property type="entry name" value="ALARACEMASE"/>
</dbReference>
<dbReference type="GO" id="GO:0005829">
    <property type="term" value="C:cytosol"/>
    <property type="evidence" value="ECO:0007669"/>
    <property type="project" value="TreeGrafter"/>
</dbReference>
<name>A0A4R3MVM1_9BACI</name>
<dbReference type="GO" id="GO:0030632">
    <property type="term" value="P:D-alanine biosynthetic process"/>
    <property type="evidence" value="ECO:0007669"/>
    <property type="project" value="UniProtKB-UniRule"/>
</dbReference>
<dbReference type="Pfam" id="PF01168">
    <property type="entry name" value="Ala_racemase_N"/>
    <property type="match status" value="1"/>
</dbReference>
<feature type="binding site" evidence="5 7">
    <location>
        <position position="314"/>
    </location>
    <ligand>
        <name>substrate</name>
    </ligand>
</feature>
<dbReference type="RefSeq" id="WP_243646834.1">
    <property type="nucleotide sequence ID" value="NZ_SMAN01000014.1"/>
</dbReference>
<evidence type="ECO:0000256" key="1">
    <source>
        <dbReference type="ARBA" id="ARBA00000316"/>
    </source>
</evidence>
<keyword evidence="3 5" id="KW-0663">Pyridoxal phosphate</keyword>
<dbReference type="InterPro" id="IPR020622">
    <property type="entry name" value="Ala_racemase_pyridoxalP-BS"/>
</dbReference>
<dbReference type="InterPro" id="IPR011079">
    <property type="entry name" value="Ala_racemase_C"/>
</dbReference>
<evidence type="ECO:0000256" key="4">
    <source>
        <dbReference type="ARBA" id="ARBA00023235"/>
    </source>
</evidence>
<evidence type="ECO:0000313" key="10">
    <source>
        <dbReference type="Proteomes" id="UP000294650"/>
    </source>
</evidence>
<evidence type="ECO:0000256" key="3">
    <source>
        <dbReference type="ARBA" id="ARBA00022898"/>
    </source>
</evidence>
<feature type="active site" description="Proton acceptor; specific for L-alanine" evidence="5">
    <location>
        <position position="267"/>
    </location>
</feature>
<evidence type="ECO:0000259" key="8">
    <source>
        <dbReference type="SMART" id="SM01005"/>
    </source>
</evidence>
<comment type="caution">
    <text evidence="9">The sequence shown here is derived from an EMBL/GenBank/DDBJ whole genome shotgun (WGS) entry which is preliminary data.</text>
</comment>
<dbReference type="PANTHER" id="PTHR30511:SF0">
    <property type="entry name" value="ALANINE RACEMASE, CATABOLIC-RELATED"/>
    <property type="match status" value="1"/>
</dbReference>
<dbReference type="Pfam" id="PF00842">
    <property type="entry name" value="Ala_racemase_C"/>
    <property type="match status" value="1"/>
</dbReference>
<feature type="binding site" evidence="5 7">
    <location>
        <position position="136"/>
    </location>
    <ligand>
        <name>substrate</name>
    </ligand>
</feature>
<dbReference type="PROSITE" id="PS00395">
    <property type="entry name" value="ALANINE_RACEMASE"/>
    <property type="match status" value="1"/>
</dbReference>
<evidence type="ECO:0000256" key="2">
    <source>
        <dbReference type="ARBA" id="ARBA00001933"/>
    </source>
</evidence>
<sequence>MSQKKYYRDTWAEINLNAIRRNIRNLRAILPEEKKIMAVVKANAYGHGDIQVAETALDEGAAGLAVALLDEAIHLRKAGIVAPILVMGWVRPEDAVMAEKYNITVTVFQKEWVEQARNVIHRPVGVHIKVDTGMGRIGVRTSDELEQLLTTLNDSPFRIEGLFTHFATADEKEITYFTKQQERFRSLLQTFYDLYPDPVMIHTGNSAASMRFPDEMYDAVRFGIGMYGLYPSPDVKGLKPIELEQAFSLHSRLTHVKKLPPGEAISYGATYQTKTEEWIGTVPVGYADGWVRRLKDSDVLIDGKRVPIVGRICMDQFMVRLDGPYEIGTKVTLIGRQKGQEISVDDVADRLGTINYEVPCLISYRVPRVYTGN</sequence>
<feature type="domain" description="Alanine racemase C-terminal" evidence="8">
    <location>
        <begin position="246"/>
        <end position="371"/>
    </location>
</feature>
<comment type="function">
    <text evidence="5">Catalyzes the interconversion of L-alanine and D-alanine. May also act on other amino acids.</text>
</comment>
<dbReference type="GO" id="GO:0009252">
    <property type="term" value="P:peptidoglycan biosynthetic process"/>
    <property type="evidence" value="ECO:0007669"/>
    <property type="project" value="TreeGrafter"/>
</dbReference>
<feature type="modified residue" description="N6-(pyridoxal phosphate)lysine" evidence="5 6">
    <location>
        <position position="41"/>
    </location>
</feature>
<dbReference type="Gene3D" id="2.40.37.10">
    <property type="entry name" value="Lyase, Ornithine Decarboxylase, Chain A, domain 1"/>
    <property type="match status" value="1"/>
</dbReference>
<evidence type="ECO:0000256" key="5">
    <source>
        <dbReference type="HAMAP-Rule" id="MF_01201"/>
    </source>
</evidence>
<comment type="similarity">
    <text evidence="5">Belongs to the alanine racemase family.</text>
</comment>
<dbReference type="InterPro" id="IPR001608">
    <property type="entry name" value="Ala_racemase_N"/>
</dbReference>
<comment type="catalytic activity">
    <reaction evidence="1 5">
        <text>L-alanine = D-alanine</text>
        <dbReference type="Rhea" id="RHEA:20249"/>
        <dbReference type="ChEBI" id="CHEBI:57416"/>
        <dbReference type="ChEBI" id="CHEBI:57972"/>
        <dbReference type="EC" id="5.1.1.1"/>
    </reaction>
</comment>
<dbReference type="SUPFAM" id="SSF51419">
    <property type="entry name" value="PLP-binding barrel"/>
    <property type="match status" value="1"/>
</dbReference>
<comment type="pathway">
    <text evidence="5">Amino-acid biosynthesis; D-alanine biosynthesis; D-alanine from L-alanine: step 1/1.</text>
</comment>
<dbReference type="SMART" id="SM01005">
    <property type="entry name" value="Ala_racemase_C"/>
    <property type="match status" value="1"/>
</dbReference>
<dbReference type="AlphaFoldDB" id="A0A4R3MVM1"/>
<reference evidence="9 10" key="1">
    <citation type="submission" date="2019-03" db="EMBL/GenBank/DDBJ databases">
        <title>Genomic Encyclopedia of Type Strains, Phase IV (KMG-IV): sequencing the most valuable type-strain genomes for metagenomic binning, comparative biology and taxonomic classification.</title>
        <authorList>
            <person name="Goeker M."/>
        </authorList>
    </citation>
    <scope>NUCLEOTIDE SEQUENCE [LARGE SCALE GENOMIC DNA]</scope>
    <source>
        <strain evidence="9 10">DSM 25894</strain>
    </source>
</reference>
<evidence type="ECO:0000256" key="7">
    <source>
        <dbReference type="PIRSR" id="PIRSR600821-52"/>
    </source>
</evidence>